<evidence type="ECO:0000256" key="1">
    <source>
        <dbReference type="SAM" id="MobiDB-lite"/>
    </source>
</evidence>
<comment type="caution">
    <text evidence="2">The sequence shown here is derived from an EMBL/GenBank/DDBJ whole genome shotgun (WGS) entry which is preliminary data.</text>
</comment>
<reference evidence="2 3" key="1">
    <citation type="journal article" date="2021" name="Nat. Plants">
        <title>The Taxus genome provides insights into paclitaxel biosynthesis.</title>
        <authorList>
            <person name="Xiong X."/>
            <person name="Gou J."/>
            <person name="Liao Q."/>
            <person name="Li Y."/>
            <person name="Zhou Q."/>
            <person name="Bi G."/>
            <person name="Li C."/>
            <person name="Du R."/>
            <person name="Wang X."/>
            <person name="Sun T."/>
            <person name="Guo L."/>
            <person name="Liang H."/>
            <person name="Lu P."/>
            <person name="Wu Y."/>
            <person name="Zhang Z."/>
            <person name="Ro D.K."/>
            <person name="Shang Y."/>
            <person name="Huang S."/>
            <person name="Yan J."/>
        </authorList>
    </citation>
    <scope>NUCLEOTIDE SEQUENCE [LARGE SCALE GENOMIC DNA]</scope>
    <source>
        <strain evidence="2">Ta-2019</strain>
    </source>
</reference>
<proteinExistence type="predicted"/>
<accession>A0AA38FDR8</accession>
<feature type="compositionally biased region" description="Basic residues" evidence="1">
    <location>
        <begin position="17"/>
        <end position="26"/>
    </location>
</feature>
<sequence length="214" mass="24793">NVKLKKSDSFREDTTKRNPRKHTRRFAVKSQCELDFSEDEEMIYKKKKKEKEKREKNKRKKQKKGEEKQQIEACNVEALHEKVIVAGKRNGDNTAFQVLADAKEQQKAIIQHNAELAKARLASGELQRARSEQMKMQDLYGFVDWRAKKKLRKEKRALERTVATGKKLASLDERETARMDAFRIAVGLPTAEAQRQAEWRAHATESLAELSKGQ</sequence>
<gene>
    <name evidence="2" type="ORF">KI387_029877</name>
</gene>
<dbReference type="AlphaFoldDB" id="A0AA38FDR8"/>
<protein>
    <submittedName>
        <fullName evidence="2">Uncharacterized protein</fullName>
    </submittedName>
</protein>
<feature type="non-terminal residue" evidence="2">
    <location>
        <position position="214"/>
    </location>
</feature>
<dbReference type="Proteomes" id="UP000824469">
    <property type="component" value="Unassembled WGS sequence"/>
</dbReference>
<feature type="region of interest" description="Disordered" evidence="1">
    <location>
        <begin position="46"/>
        <end position="70"/>
    </location>
</feature>
<evidence type="ECO:0000313" key="3">
    <source>
        <dbReference type="Proteomes" id="UP000824469"/>
    </source>
</evidence>
<dbReference type="OMA" id="ELHENEC"/>
<feature type="non-terminal residue" evidence="2">
    <location>
        <position position="1"/>
    </location>
</feature>
<organism evidence="2 3">
    <name type="scientific">Taxus chinensis</name>
    <name type="common">Chinese yew</name>
    <name type="synonym">Taxus wallichiana var. chinensis</name>
    <dbReference type="NCBI Taxonomy" id="29808"/>
    <lineage>
        <taxon>Eukaryota</taxon>
        <taxon>Viridiplantae</taxon>
        <taxon>Streptophyta</taxon>
        <taxon>Embryophyta</taxon>
        <taxon>Tracheophyta</taxon>
        <taxon>Spermatophyta</taxon>
        <taxon>Pinopsida</taxon>
        <taxon>Pinidae</taxon>
        <taxon>Conifers II</taxon>
        <taxon>Cupressales</taxon>
        <taxon>Taxaceae</taxon>
        <taxon>Taxus</taxon>
    </lineage>
</organism>
<feature type="region of interest" description="Disordered" evidence="1">
    <location>
        <begin position="1"/>
        <end position="26"/>
    </location>
</feature>
<feature type="compositionally biased region" description="Basic residues" evidence="1">
    <location>
        <begin position="46"/>
        <end position="63"/>
    </location>
</feature>
<evidence type="ECO:0000313" key="2">
    <source>
        <dbReference type="EMBL" id="KAH9298195.1"/>
    </source>
</evidence>
<feature type="compositionally biased region" description="Basic and acidic residues" evidence="1">
    <location>
        <begin position="1"/>
        <end position="16"/>
    </location>
</feature>
<dbReference type="EMBL" id="JAHRHJ020000010">
    <property type="protein sequence ID" value="KAH9298195.1"/>
    <property type="molecule type" value="Genomic_DNA"/>
</dbReference>
<name>A0AA38FDR8_TAXCH</name>
<keyword evidence="3" id="KW-1185">Reference proteome</keyword>